<accession>A0A182XTD9</accession>
<protein>
    <submittedName>
        <fullName evidence="1">Uncharacterized protein</fullName>
    </submittedName>
</protein>
<name>A0A182XTD9_ANOQN</name>
<dbReference type="AlphaFoldDB" id="A0A182XTD9"/>
<dbReference type="VEuPathDB" id="VectorBase:AQUA015081"/>
<dbReference type="Proteomes" id="UP000076407">
    <property type="component" value="Unassembled WGS sequence"/>
</dbReference>
<keyword evidence="2" id="KW-1185">Reference proteome</keyword>
<dbReference type="EnsemblMetazoa" id="AQUA015081-RA">
    <property type="protein sequence ID" value="AQUA015081-PA"/>
    <property type="gene ID" value="AQUA015081"/>
</dbReference>
<reference evidence="1" key="1">
    <citation type="submission" date="2020-05" db="UniProtKB">
        <authorList>
            <consortium name="EnsemblMetazoa"/>
        </authorList>
    </citation>
    <scope>IDENTIFICATION</scope>
    <source>
        <strain evidence="1">SANGQUA</strain>
    </source>
</reference>
<proteinExistence type="predicted"/>
<evidence type="ECO:0000313" key="2">
    <source>
        <dbReference type="Proteomes" id="UP000076407"/>
    </source>
</evidence>
<organism evidence="1 2">
    <name type="scientific">Anopheles quadriannulatus</name>
    <name type="common">Mosquito</name>
    <dbReference type="NCBI Taxonomy" id="34691"/>
    <lineage>
        <taxon>Eukaryota</taxon>
        <taxon>Metazoa</taxon>
        <taxon>Ecdysozoa</taxon>
        <taxon>Arthropoda</taxon>
        <taxon>Hexapoda</taxon>
        <taxon>Insecta</taxon>
        <taxon>Pterygota</taxon>
        <taxon>Neoptera</taxon>
        <taxon>Endopterygota</taxon>
        <taxon>Diptera</taxon>
        <taxon>Nematocera</taxon>
        <taxon>Culicoidea</taxon>
        <taxon>Culicidae</taxon>
        <taxon>Anophelinae</taxon>
        <taxon>Anopheles</taxon>
    </lineage>
</organism>
<sequence length="48" mass="5345">MYASVAGYYTSMFTIPSLHRQQLPTWPKVRSKACCSILGFCVTLGAIF</sequence>
<evidence type="ECO:0000313" key="1">
    <source>
        <dbReference type="EnsemblMetazoa" id="AQUA015081-PA"/>
    </source>
</evidence>